<feature type="region of interest" description="Disordered" evidence="1">
    <location>
        <begin position="128"/>
        <end position="147"/>
    </location>
</feature>
<dbReference type="SMART" id="SM00327">
    <property type="entry name" value="VWA"/>
    <property type="match status" value="1"/>
</dbReference>
<evidence type="ECO:0000313" key="4">
    <source>
        <dbReference type="Proteomes" id="UP000076580"/>
    </source>
</evidence>
<dbReference type="InParanoid" id="A0A151GFG6"/>
<dbReference type="Pfam" id="PF13768">
    <property type="entry name" value="VWA_3"/>
    <property type="match status" value="1"/>
</dbReference>
<dbReference type="InterPro" id="IPR036844">
    <property type="entry name" value="Hint_dom_sf"/>
</dbReference>
<dbReference type="InterPro" id="IPR032838">
    <property type="entry name" value="Vwaint_dom"/>
</dbReference>
<accession>A0A151GFG6</accession>
<dbReference type="Pfam" id="PF14623">
    <property type="entry name" value="Vint"/>
    <property type="match status" value="1"/>
</dbReference>
<dbReference type="InterPro" id="IPR036465">
    <property type="entry name" value="vWFA_dom_sf"/>
</dbReference>
<dbReference type="SUPFAM" id="SSF53300">
    <property type="entry name" value="vWA-like"/>
    <property type="match status" value="1"/>
</dbReference>
<dbReference type="InterPro" id="IPR002035">
    <property type="entry name" value="VWF_A"/>
</dbReference>
<dbReference type="PANTHER" id="PTHR10579:SF156">
    <property type="entry name" value="VWFA DOMAIN-CONTAINING PROTEIN"/>
    <property type="match status" value="1"/>
</dbReference>
<feature type="region of interest" description="Disordered" evidence="1">
    <location>
        <begin position="152"/>
        <end position="177"/>
    </location>
</feature>
<dbReference type="PROSITE" id="PS50234">
    <property type="entry name" value="VWFA"/>
    <property type="match status" value="1"/>
</dbReference>
<dbReference type="Pfam" id="PF14624">
    <property type="entry name" value="Vwaint"/>
    <property type="match status" value="1"/>
</dbReference>
<proteinExistence type="predicted"/>
<comment type="caution">
    <text evidence="3">The sequence shown here is derived from an EMBL/GenBank/DDBJ whole genome shotgun (WGS) entry which is preliminary data.</text>
</comment>
<protein>
    <submittedName>
        <fullName evidence="3">U-box domain-containing protein</fullName>
    </submittedName>
</protein>
<dbReference type="GeneID" id="63720423"/>
<dbReference type="Pfam" id="PF13519">
    <property type="entry name" value="VWA_2"/>
    <property type="match status" value="1"/>
</dbReference>
<reference evidence="3 4" key="1">
    <citation type="journal article" date="2016" name="Sci. Rep.">
        <title>Insights into Adaptations to a Near-Obligate Nematode Endoparasitic Lifestyle from the Finished Genome of Drechmeria coniospora.</title>
        <authorList>
            <person name="Zhang L."/>
            <person name="Zhou Z."/>
            <person name="Guo Q."/>
            <person name="Fokkens L."/>
            <person name="Miskei M."/>
            <person name="Pocsi I."/>
            <person name="Zhang W."/>
            <person name="Chen M."/>
            <person name="Wang L."/>
            <person name="Sun Y."/>
            <person name="Donzelli B.G."/>
            <person name="Gibson D.M."/>
            <person name="Nelson D.R."/>
            <person name="Luo J.G."/>
            <person name="Rep M."/>
            <person name="Liu H."/>
            <person name="Yang S."/>
            <person name="Wang J."/>
            <person name="Krasnoff S.B."/>
            <person name="Xu Y."/>
            <person name="Molnar I."/>
            <person name="Lin M."/>
        </authorList>
    </citation>
    <scope>NUCLEOTIDE SEQUENCE [LARGE SCALE GENOMIC DNA]</scope>
    <source>
        <strain evidence="3 4">ARSEF 6962</strain>
    </source>
</reference>
<dbReference type="STRING" id="98403.A0A151GFG6"/>
<dbReference type="InterPro" id="IPR039510">
    <property type="entry name" value="Vint_dom"/>
</dbReference>
<feature type="region of interest" description="Disordered" evidence="1">
    <location>
        <begin position="367"/>
        <end position="387"/>
    </location>
</feature>
<dbReference type="AlphaFoldDB" id="A0A151GFG6"/>
<dbReference type="Gene3D" id="3.40.50.410">
    <property type="entry name" value="von Willebrand factor, type A domain"/>
    <property type="match status" value="1"/>
</dbReference>
<dbReference type="PANTHER" id="PTHR10579">
    <property type="entry name" value="CALCIUM-ACTIVATED CHLORIDE CHANNEL REGULATOR"/>
    <property type="match status" value="1"/>
</dbReference>
<organism evidence="3 4">
    <name type="scientific">Drechmeria coniospora</name>
    <name type="common">Nematophagous fungus</name>
    <name type="synonym">Meria coniospora</name>
    <dbReference type="NCBI Taxonomy" id="98403"/>
    <lineage>
        <taxon>Eukaryota</taxon>
        <taxon>Fungi</taxon>
        <taxon>Dikarya</taxon>
        <taxon>Ascomycota</taxon>
        <taxon>Pezizomycotina</taxon>
        <taxon>Sordariomycetes</taxon>
        <taxon>Hypocreomycetidae</taxon>
        <taxon>Hypocreales</taxon>
        <taxon>Ophiocordycipitaceae</taxon>
        <taxon>Drechmeria</taxon>
    </lineage>
</organism>
<keyword evidence="4" id="KW-1185">Reference proteome</keyword>
<dbReference type="RefSeq" id="XP_040655168.1">
    <property type="nucleotide sequence ID" value="XM_040805064.1"/>
</dbReference>
<evidence type="ECO:0000256" key="1">
    <source>
        <dbReference type="SAM" id="MobiDB-lite"/>
    </source>
</evidence>
<name>A0A151GFG6_DRECN</name>
<dbReference type="InterPro" id="IPR051266">
    <property type="entry name" value="CLCR"/>
</dbReference>
<evidence type="ECO:0000313" key="3">
    <source>
        <dbReference type="EMBL" id="KYK55816.1"/>
    </source>
</evidence>
<dbReference type="SUPFAM" id="SSF51294">
    <property type="entry name" value="Hedgehog/intein (Hint) domain"/>
    <property type="match status" value="1"/>
</dbReference>
<dbReference type="Proteomes" id="UP000076580">
    <property type="component" value="Chromosome 03"/>
</dbReference>
<dbReference type="CDD" id="cd00081">
    <property type="entry name" value="Hint"/>
    <property type="match status" value="1"/>
</dbReference>
<evidence type="ECO:0000259" key="2">
    <source>
        <dbReference type="PROSITE" id="PS50234"/>
    </source>
</evidence>
<feature type="domain" description="VWFA" evidence="2">
    <location>
        <begin position="231"/>
        <end position="448"/>
    </location>
</feature>
<feature type="region of interest" description="Disordered" evidence="1">
    <location>
        <begin position="23"/>
        <end position="55"/>
    </location>
</feature>
<gene>
    <name evidence="3" type="ORF">DCS_07780</name>
</gene>
<dbReference type="EMBL" id="LAYC01000003">
    <property type="protein sequence ID" value="KYK55816.1"/>
    <property type="molecule type" value="Genomic_DNA"/>
</dbReference>
<sequence length="962" mass="103859">MADANLPVLVLCRPGTQANLLANNTARPVRGRQRDVNASGKASREPLAESSPFPRPWRGLGYGPVTICHASEAETKTPAAVADDVQGLWPADDAASPSSSHAVSDPIYLVAVPRIRTSLEPTASAVLPQHTLPPFQPSSPPARDRSEIASVDDSIQTSRHACELTDANPQRLPIRNDAPPTYCEAPPESSVDEDANLPALHLHAVPSRRALIVKVQPPRSPSSAVDHVPCDIVLVIDVSGSMAAAAPIPGENGAEDTGLSVLDLTKHAALTIVETLNEGDRLGIVAFGSKSKVMQTLETMTDSSKEKARENIKALQPQDATNLWHGIRDGINLFKEGASASRVPAIMVLTDGMPNHMYVPSLRRRRPRTRNLPPCIRQSSNPSPSRCPPAGYIPKLRTMRPLPASIHTFGFGYHLRSGLLKSLAEFGHGNYAFIPDAGMIGTVFVHAVANLQTTFATNANLLLTYPHDLELDETMGDSVVREEPESAGVKDENRKVLRIPLGNLQYGQSRDVFLRLRNVSEKDSVNYDMVSATLEFEKITLQPSMDDAKSSHFPLNFWNNAGKDRGRGRTVSSIRPKPSQAAAVSEEEICYHESRARICSYLSSWFPLGSDGEHRVITSGREEKRKELTRLIEEIPARNHGDVLNKSLMEDLVGAEPKGQISLAINKDEYFNKWGVHFLPSYHNAHARQICNSFKDSGPLQYGVDSPLFNSCRDRLDDAFDHLPAPEPSLTMPAMRGYSATGGSGQCPGSGFVAPKKISMSRYHDASGVCFAASTNVELASGRTVQIRQLKQGMKVRTLAGPRKVAFVLKTAVRGEMLCRAGSVAVTPWHPISVDGTSWTFPAYVATGKLRYTGSVYSIMLQRDGNAKAHSMRLGGCWGVTLGHGLTSGADTRAHAFFGDYNLVGKSLVGLSPDRHGVVAGRGVRRDAGTGLVVGFKGMKLNAAAEGGASAVAPSRSEPYAA</sequence>